<sequence length="193" mass="19426">MAVNLPPTRHRTPGAPGPGSPHLPGSFGSFPGSFPAAFPAAFPASLPRPVTAVLTDRLDDVAVADAAARMAAAHGVPLLLVAVLPYSPAPERDARPDGAAARAVLGRVLPCIGRARVGYIPAVHPGPDAPGGRLRAATGLLVLAARHHSPVVLASRNGPAGLDARSLIEAAALRGGPSVHAVPPAPRALHTAR</sequence>
<proteinExistence type="predicted"/>
<evidence type="ECO:0000313" key="3">
    <source>
        <dbReference type="Proteomes" id="UP000265354"/>
    </source>
</evidence>
<feature type="region of interest" description="Disordered" evidence="1">
    <location>
        <begin position="1"/>
        <end position="26"/>
    </location>
</feature>
<evidence type="ECO:0000313" key="2">
    <source>
        <dbReference type="EMBL" id="GBP99513.1"/>
    </source>
</evidence>
<comment type="caution">
    <text evidence="2">The sequence shown here is derived from an EMBL/GenBank/DDBJ whole genome shotgun (WGS) entry which is preliminary data.</text>
</comment>
<evidence type="ECO:0000256" key="1">
    <source>
        <dbReference type="SAM" id="MobiDB-lite"/>
    </source>
</evidence>
<dbReference type="EMBL" id="BGZL01000002">
    <property type="protein sequence ID" value="GBP99513.1"/>
    <property type="molecule type" value="Genomic_DNA"/>
</dbReference>
<accession>A0A388STP4</accession>
<name>A0A388STP4_9ACTN</name>
<gene>
    <name evidence="2" type="ORF">SSP531S_09080</name>
</gene>
<protein>
    <recommendedName>
        <fullName evidence="4">UspA domain-containing protein</fullName>
    </recommendedName>
</protein>
<dbReference type="AlphaFoldDB" id="A0A388STP4"/>
<dbReference type="Proteomes" id="UP000265354">
    <property type="component" value="Unassembled WGS sequence"/>
</dbReference>
<reference evidence="2 3" key="1">
    <citation type="submission" date="2018-07" db="EMBL/GenBank/DDBJ databases">
        <title>Whole Genome Shotgun Sequence of Streptomyces spongiicola strain 531S.</title>
        <authorList>
            <person name="Dohra H."/>
            <person name="Kodani S."/>
        </authorList>
    </citation>
    <scope>NUCLEOTIDE SEQUENCE [LARGE SCALE GENOMIC DNA]</scope>
    <source>
        <strain evidence="2 3">531S</strain>
    </source>
</reference>
<evidence type="ECO:0008006" key="4">
    <source>
        <dbReference type="Google" id="ProtNLM"/>
    </source>
</evidence>
<organism evidence="2 3">
    <name type="scientific">Streptomyces spongiicola</name>
    <dbReference type="NCBI Taxonomy" id="1690221"/>
    <lineage>
        <taxon>Bacteria</taxon>
        <taxon>Bacillati</taxon>
        <taxon>Actinomycetota</taxon>
        <taxon>Actinomycetes</taxon>
        <taxon>Kitasatosporales</taxon>
        <taxon>Streptomycetaceae</taxon>
        <taxon>Streptomyces</taxon>
    </lineage>
</organism>